<feature type="transmembrane region" description="Helical" evidence="1">
    <location>
        <begin position="91"/>
        <end position="115"/>
    </location>
</feature>
<dbReference type="Pfam" id="PF14501">
    <property type="entry name" value="HATPase_c_5"/>
    <property type="match status" value="1"/>
</dbReference>
<evidence type="ECO:0000259" key="2">
    <source>
        <dbReference type="Pfam" id="PF14501"/>
    </source>
</evidence>
<dbReference type="Gene3D" id="3.30.565.10">
    <property type="entry name" value="Histidine kinase-like ATPase, C-terminal domain"/>
    <property type="match status" value="1"/>
</dbReference>
<protein>
    <submittedName>
        <fullName evidence="3">GHKL domain-containing protein</fullName>
    </submittedName>
</protein>
<accession>A0A1H3HLJ0</accession>
<dbReference type="RefSeq" id="WP_090246202.1">
    <property type="nucleotide sequence ID" value="NZ_FNOU01000018.1"/>
</dbReference>
<dbReference type="OrthoDB" id="9773869at2"/>
<keyword evidence="1" id="KW-1133">Transmembrane helix</keyword>
<evidence type="ECO:0000313" key="3">
    <source>
        <dbReference type="EMBL" id="SDY16327.1"/>
    </source>
</evidence>
<feature type="transmembrane region" description="Helical" evidence="1">
    <location>
        <begin position="12"/>
        <end position="27"/>
    </location>
</feature>
<dbReference type="EMBL" id="FNOU01000018">
    <property type="protein sequence ID" value="SDY16327.1"/>
    <property type="molecule type" value="Genomic_DNA"/>
</dbReference>
<dbReference type="SUPFAM" id="SSF55874">
    <property type="entry name" value="ATPase domain of HSP90 chaperone/DNA topoisomerase II/histidine kinase"/>
    <property type="match status" value="1"/>
</dbReference>
<dbReference type="InterPro" id="IPR032834">
    <property type="entry name" value="NatK-like_C"/>
</dbReference>
<feature type="transmembrane region" description="Helical" evidence="1">
    <location>
        <begin position="64"/>
        <end position="84"/>
    </location>
</feature>
<reference evidence="4" key="1">
    <citation type="submission" date="2016-10" db="EMBL/GenBank/DDBJ databases">
        <authorList>
            <person name="Varghese N."/>
            <person name="Submissions S."/>
        </authorList>
    </citation>
    <scope>NUCLEOTIDE SEQUENCE [LARGE SCALE GENOMIC DNA]</scope>
    <source>
        <strain evidence="4">VPI 5359</strain>
    </source>
</reference>
<dbReference type="AlphaFoldDB" id="A0A1H3HLJ0"/>
<dbReference type="STRING" id="1528.SAMN04488579_11831"/>
<feature type="domain" description="Sensor histidine kinase NatK-like C-terminal" evidence="2">
    <location>
        <begin position="329"/>
        <end position="426"/>
    </location>
</feature>
<dbReference type="CDD" id="cd16935">
    <property type="entry name" value="HATPase_AgrC-ComD-like"/>
    <property type="match status" value="1"/>
</dbReference>
<evidence type="ECO:0000313" key="4">
    <source>
        <dbReference type="Proteomes" id="UP000199652"/>
    </source>
</evidence>
<feature type="transmembrane region" description="Helical" evidence="1">
    <location>
        <begin position="121"/>
        <end position="142"/>
    </location>
</feature>
<proteinExistence type="predicted"/>
<keyword evidence="4" id="KW-1185">Reference proteome</keyword>
<name>A0A1H3HLJ0_EUBBA</name>
<organism evidence="3 4">
    <name type="scientific">Eubacterium barkeri</name>
    <name type="common">Clostridium barkeri</name>
    <dbReference type="NCBI Taxonomy" id="1528"/>
    <lineage>
        <taxon>Bacteria</taxon>
        <taxon>Bacillati</taxon>
        <taxon>Bacillota</taxon>
        <taxon>Clostridia</taxon>
        <taxon>Eubacteriales</taxon>
        <taxon>Eubacteriaceae</taxon>
        <taxon>Eubacterium</taxon>
    </lineage>
</organism>
<dbReference type="PANTHER" id="PTHR40448">
    <property type="entry name" value="TWO-COMPONENT SENSOR HISTIDINE KINASE"/>
    <property type="match status" value="1"/>
</dbReference>
<dbReference type="GO" id="GO:0042802">
    <property type="term" value="F:identical protein binding"/>
    <property type="evidence" value="ECO:0007669"/>
    <property type="project" value="TreeGrafter"/>
</dbReference>
<sequence length="427" mass="48244">MMMTLVEPKFWQYLFSLLVMLAFTIYFSERRYSLGKTCIIAGICFVLIGVGDWVMLFGGVSEETMILITILTILVTQGTVLWINQYRDFRGLFTGITGAAYVLVGSVCWSLIHIFTGNDRLALFVQAGAYILLFFTLGKFLRQHYFEELRHRKTGWGSLCLVPALFYAAVYTLVVWPTNIYRVPTNGLGTLMVLLILFIDYALIFQILSQNRKEMSLLRANDYLQSYTKHLERESENIRKGEEATAILRHDMRHRVRIIDSYLKMGQVEQARDVLRAVEESLDAIRVERYCENSAINGVVSYLAVMAAESKITLTTALDIPETLAVPEFELATVISNLLENAVEGAAQVVGDRWVRITANRFKGRLVFEIRNTCSSQMSTDGTALPLTSKGDGHGLGLQSVLAFTKRYDAAFDYTVESGVFIVRLMV</sequence>
<gene>
    <name evidence="3" type="ORF">SAMN04488579_11831</name>
</gene>
<feature type="transmembrane region" description="Helical" evidence="1">
    <location>
        <begin position="39"/>
        <end position="58"/>
    </location>
</feature>
<dbReference type="InterPro" id="IPR036890">
    <property type="entry name" value="HATPase_C_sf"/>
</dbReference>
<feature type="transmembrane region" description="Helical" evidence="1">
    <location>
        <begin position="188"/>
        <end position="209"/>
    </location>
</feature>
<dbReference type="PANTHER" id="PTHR40448:SF1">
    <property type="entry name" value="TWO-COMPONENT SENSOR HISTIDINE KINASE"/>
    <property type="match status" value="1"/>
</dbReference>
<keyword evidence="1" id="KW-0472">Membrane</keyword>
<feature type="transmembrane region" description="Helical" evidence="1">
    <location>
        <begin position="154"/>
        <end position="176"/>
    </location>
</feature>
<keyword evidence="1" id="KW-0812">Transmembrane</keyword>
<dbReference type="Proteomes" id="UP000199652">
    <property type="component" value="Unassembled WGS sequence"/>
</dbReference>
<evidence type="ECO:0000256" key="1">
    <source>
        <dbReference type="SAM" id="Phobius"/>
    </source>
</evidence>